<dbReference type="InterPro" id="IPR006439">
    <property type="entry name" value="HAD-SF_hydro_IA"/>
</dbReference>
<dbReference type="InterPro" id="IPR036412">
    <property type="entry name" value="HAD-like_sf"/>
</dbReference>
<accession>A0A318SEG1</accession>
<dbReference type="InterPro" id="IPR023214">
    <property type="entry name" value="HAD_sf"/>
</dbReference>
<dbReference type="PANTHER" id="PTHR43316">
    <property type="entry name" value="HYDROLASE, HALOACID DELAHOGENASE-RELATED"/>
    <property type="match status" value="1"/>
</dbReference>
<dbReference type="SFLD" id="SFLDG01129">
    <property type="entry name" value="C1.5:_HAD__Beta-PGM__Phosphata"/>
    <property type="match status" value="1"/>
</dbReference>
<dbReference type="InterPro" id="IPR051540">
    <property type="entry name" value="S-2-haloacid_dehalogenase"/>
</dbReference>
<dbReference type="RefSeq" id="WP_425451117.1">
    <property type="nucleotide sequence ID" value="NZ_QJSX01000004.1"/>
</dbReference>
<feature type="compositionally biased region" description="Basic residues" evidence="2">
    <location>
        <begin position="184"/>
        <end position="200"/>
    </location>
</feature>
<sequence length="230" mass="25911">MTTPPPNPSVKAVLFDRDDTLSLTDHDVYRQAAAWVARRFDLDGRFAANAMVTQWAETARAWQHLRTLKDEVQFWREYAEKLATHLGLHVRDAEAFLREWPYERFMMPVPGVRFVLGELRERGLKIGVLSNTLPNVEATLKAIGVDDLVDVVIASSTLGVHKPSSGRVSGVRRAARSTPERGAVRGRPRRERRSGPKRGHAGLADRSRQSAARRHPHPRSGPGSRMMRRV</sequence>
<dbReference type="SFLD" id="SFLDS00003">
    <property type="entry name" value="Haloacid_Dehalogenase"/>
    <property type="match status" value="1"/>
</dbReference>
<evidence type="ECO:0000313" key="4">
    <source>
        <dbReference type="Proteomes" id="UP000248326"/>
    </source>
</evidence>
<comment type="caution">
    <text evidence="3">The sequence shown here is derived from an EMBL/GenBank/DDBJ whole genome shotgun (WGS) entry which is preliminary data.</text>
</comment>
<dbReference type="Pfam" id="PF00702">
    <property type="entry name" value="Hydrolase"/>
    <property type="match status" value="1"/>
</dbReference>
<dbReference type="EMBL" id="QJSX01000004">
    <property type="protein sequence ID" value="PYE54902.1"/>
    <property type="molecule type" value="Genomic_DNA"/>
</dbReference>
<dbReference type="GO" id="GO:0016787">
    <property type="term" value="F:hydrolase activity"/>
    <property type="evidence" value="ECO:0007669"/>
    <property type="project" value="UniProtKB-KW"/>
</dbReference>
<evidence type="ECO:0000256" key="1">
    <source>
        <dbReference type="ARBA" id="ARBA00022801"/>
    </source>
</evidence>
<evidence type="ECO:0000313" key="3">
    <source>
        <dbReference type="EMBL" id="PYE54902.1"/>
    </source>
</evidence>
<keyword evidence="1 3" id="KW-0378">Hydrolase</keyword>
<dbReference type="Gene3D" id="3.40.50.1000">
    <property type="entry name" value="HAD superfamily/HAD-like"/>
    <property type="match status" value="1"/>
</dbReference>
<protein>
    <submittedName>
        <fullName evidence="3">Putative hydrolase of the HAD superfamily</fullName>
    </submittedName>
</protein>
<dbReference type="PRINTS" id="PR00413">
    <property type="entry name" value="HADHALOGNASE"/>
</dbReference>
<organism evidence="3 4">
    <name type="scientific">Deinococcus yavapaiensis KR-236</name>
    <dbReference type="NCBI Taxonomy" id="694435"/>
    <lineage>
        <taxon>Bacteria</taxon>
        <taxon>Thermotogati</taxon>
        <taxon>Deinococcota</taxon>
        <taxon>Deinococci</taxon>
        <taxon>Deinococcales</taxon>
        <taxon>Deinococcaceae</taxon>
        <taxon>Deinococcus</taxon>
    </lineage>
</organism>
<feature type="region of interest" description="Disordered" evidence="2">
    <location>
        <begin position="161"/>
        <end position="230"/>
    </location>
</feature>
<dbReference type="AlphaFoldDB" id="A0A318SEG1"/>
<proteinExistence type="predicted"/>
<keyword evidence="4" id="KW-1185">Reference proteome</keyword>
<evidence type="ECO:0000256" key="2">
    <source>
        <dbReference type="SAM" id="MobiDB-lite"/>
    </source>
</evidence>
<dbReference type="SUPFAM" id="SSF56784">
    <property type="entry name" value="HAD-like"/>
    <property type="match status" value="1"/>
</dbReference>
<reference evidence="3 4" key="1">
    <citation type="submission" date="2018-06" db="EMBL/GenBank/DDBJ databases">
        <title>Genomic Encyclopedia of Type Strains, Phase IV (KMG-IV): sequencing the most valuable type-strain genomes for metagenomic binning, comparative biology and taxonomic classification.</title>
        <authorList>
            <person name="Goeker M."/>
        </authorList>
    </citation>
    <scope>NUCLEOTIDE SEQUENCE [LARGE SCALE GENOMIC DNA]</scope>
    <source>
        <strain evidence="3 4">DSM 18048</strain>
    </source>
</reference>
<dbReference type="PANTHER" id="PTHR43316:SF3">
    <property type="entry name" value="HALOACID DEHALOGENASE, TYPE II (AFU_ORTHOLOGUE AFUA_2G07750)-RELATED"/>
    <property type="match status" value="1"/>
</dbReference>
<name>A0A318SEG1_9DEIO</name>
<gene>
    <name evidence="3" type="ORF">DES52_104174</name>
</gene>
<dbReference type="Proteomes" id="UP000248326">
    <property type="component" value="Unassembled WGS sequence"/>
</dbReference>